<name>R4UBJ7_9MOLU</name>
<feature type="domain" description="N-acetyltransferase" evidence="1">
    <location>
        <begin position="3"/>
        <end position="142"/>
    </location>
</feature>
<dbReference type="Pfam" id="PF00583">
    <property type="entry name" value="Acetyltransf_1"/>
    <property type="match status" value="1"/>
</dbReference>
<keyword evidence="2" id="KW-0808">Transferase</keyword>
<keyword evidence="3" id="KW-1185">Reference proteome</keyword>
<dbReference type="STRING" id="1276227.SCHRY_v1c06980"/>
<evidence type="ECO:0000259" key="1">
    <source>
        <dbReference type="PROSITE" id="PS51186"/>
    </source>
</evidence>
<gene>
    <name evidence="2" type="ORF">SCHRY_v1c06980</name>
</gene>
<dbReference type="OrthoDB" id="9796919at2"/>
<dbReference type="EMBL" id="CP005077">
    <property type="protein sequence ID" value="AGM25274.1"/>
    <property type="molecule type" value="Genomic_DNA"/>
</dbReference>
<dbReference type="InterPro" id="IPR016181">
    <property type="entry name" value="Acyl_CoA_acyltransferase"/>
</dbReference>
<dbReference type="InterPro" id="IPR000182">
    <property type="entry name" value="GNAT_dom"/>
</dbReference>
<dbReference type="Gene3D" id="3.40.630.30">
    <property type="match status" value="1"/>
</dbReference>
<proteinExistence type="predicted"/>
<dbReference type="CDD" id="cd04301">
    <property type="entry name" value="NAT_SF"/>
    <property type="match status" value="1"/>
</dbReference>
<dbReference type="SUPFAM" id="SSF55729">
    <property type="entry name" value="Acyl-CoA N-acyltransferases (Nat)"/>
    <property type="match status" value="1"/>
</dbReference>
<dbReference type="PATRIC" id="fig|1276227.3.peg.704"/>
<evidence type="ECO:0000313" key="3">
    <source>
        <dbReference type="Proteomes" id="UP000013964"/>
    </source>
</evidence>
<evidence type="ECO:0000313" key="2">
    <source>
        <dbReference type="EMBL" id="AGM25274.1"/>
    </source>
</evidence>
<dbReference type="AlphaFoldDB" id="R4UBJ7"/>
<reference evidence="2 3" key="1">
    <citation type="journal article" date="2013" name="Genome Biol. Evol.">
        <title>Complete genomes of two dipteran-associated spiroplasmas provided insights into the origin, dynamics, and impacts of viral invasion in spiroplasma.</title>
        <authorList>
            <person name="Ku C."/>
            <person name="Lo W.S."/>
            <person name="Chen L.L."/>
            <person name="Kuo C.H."/>
        </authorList>
    </citation>
    <scope>NUCLEOTIDE SEQUENCE [LARGE SCALE GENOMIC DNA]</scope>
    <source>
        <strain evidence="2 3">DF-1</strain>
    </source>
</reference>
<accession>R4UBJ7</accession>
<dbReference type="eggNOG" id="COG0456">
    <property type="taxonomic scope" value="Bacteria"/>
</dbReference>
<dbReference type="HOGENOM" id="CLU_013985_23_2_14"/>
<dbReference type="PROSITE" id="PS51186">
    <property type="entry name" value="GNAT"/>
    <property type="match status" value="1"/>
</dbReference>
<dbReference type="GO" id="GO:0016747">
    <property type="term" value="F:acyltransferase activity, transferring groups other than amino-acyl groups"/>
    <property type="evidence" value="ECO:0007669"/>
    <property type="project" value="InterPro"/>
</dbReference>
<dbReference type="RefSeq" id="WP_016339098.1">
    <property type="nucleotide sequence ID" value="NC_021280.1"/>
</dbReference>
<dbReference type="KEGG" id="scr:SCHRY_v1c06980"/>
<protein>
    <submittedName>
        <fullName evidence="2">Ribosomal-protein-alanine acetyltransferase</fullName>
    </submittedName>
</protein>
<sequence length="142" mass="17049">MKLTVRPINNSDGVLIFLLEKENYREQYYKYRNLILMINDQNYYCLKLLFNDKVIGYALLLKSGPDLELIRLTIKKSEQHQGYGKWFLQYLLTTLEFEKMFLEVNTINIIAQKLYQDNGFYIIRTIDNYYGQSNAIVMEYKK</sequence>
<organism evidence="2 3">
    <name type="scientific">Spiroplasma chrysopicola DF-1</name>
    <dbReference type="NCBI Taxonomy" id="1276227"/>
    <lineage>
        <taxon>Bacteria</taxon>
        <taxon>Bacillati</taxon>
        <taxon>Mycoplasmatota</taxon>
        <taxon>Mollicutes</taxon>
        <taxon>Entomoplasmatales</taxon>
        <taxon>Spiroplasmataceae</taxon>
        <taxon>Spiroplasma</taxon>
    </lineage>
</organism>
<dbReference type="Proteomes" id="UP000013964">
    <property type="component" value="Chromosome"/>
</dbReference>